<dbReference type="AlphaFoldDB" id="A0A072R7S0"/>
<feature type="domain" description="PD-(D/E)XK endonuclease-like" evidence="2">
    <location>
        <begin position="780"/>
        <end position="996"/>
    </location>
</feature>
<comment type="caution">
    <text evidence="3">The sequence shown here is derived from an EMBL/GenBank/DDBJ whole genome shotgun (WGS) entry which is preliminary data.</text>
</comment>
<dbReference type="Proteomes" id="UP000031740">
    <property type="component" value="Unassembled WGS sequence"/>
</dbReference>
<accession>A0A072R7S0</accession>
<dbReference type="PATRIC" id="fig|1293911.3.peg.200"/>
<evidence type="ECO:0000313" key="4">
    <source>
        <dbReference type="Proteomes" id="UP000031740"/>
    </source>
</evidence>
<dbReference type="InterPro" id="IPR014153">
    <property type="entry name" value="Ds_break_AddB"/>
</dbReference>
<protein>
    <submittedName>
        <fullName evidence="3">Double-strand break repair protein AddB</fullName>
    </submittedName>
</protein>
<sequence>MTYQPRIFSISSGTPFLSYFVDAFLSGNIIRDFAPNGNIQAALANTLIYVPTRRAARALRATFVEKSPSQSSFLPTILPLGSMDEDCFFFTGDYTNALTIHPPIKESERLLLLAHLIRSWREKLPTHLRAIFGTEDVLIPANTADAIWLAQDLARLMDEVETESADWSKLKDIAPDMVAEWWQITLDFLTIVTQNWPYILKEKQLNNPVEWRNQILKMQADTLYRTQPNKPIIAAGATGSIPSIANLLKVIASLPKGAVILPNLDLQMDEEQWNALGLINEETEIFDLPNHASAAFSHPQYHLKKLLFLMQCQRAHVKEIGQQSSMKKKRAALLSEALRPASTTDQWVQITRDDYENLCADLSLVEATNEHEEALAVAIALRHAIEDPKKTAALITNDRNLARRVSAELQRFGIEANDSGGIPLAQTLPATLLRLILENLFKPGDPIAFLSLLKHPLTTLGQNRHHLREIVENFELFVLRGGTGRINLCTCDQFFETWIKTHTLNSSGTNNSSPNSSNANGSNNYSLDPQKSEEARLLCHLLVKAIEPLVSLIQQNRECTINETIIATVEVLENFGRDDDHSLTRLYQDEAGKTLSTFLRELVNDQSGLKFHLHEWPAMFSALIATRSVSPAPGGHSRLFIWGTLESRLQTVDTVVIGGMNEGSWPITTRNDTFLSRPMKMMLTLEPPEKRIGLSAHDFQWAMGMDKVIMSRAMRVNHVPSIPSRWLQRLETVIGQQVWKQICARGNTLLYWAKILDTTNMISSVERPCPTPPLEMRPRHFSITEIETLRQDPYAIYAKKILRLKPLKPLIHDPCNTERGILYHAILAAFCTRIKNPHATDALDTLLTIGREEFDKLNLPSDIEAIWWPMFENLAPLLIQWEQSLGPRKRHAEVEAQKTPIGTTGVTLSGRVDRIDILPGEMAEILDFKISTPPSSTQVLTLLSPQLALETALLMQGAFVGFQDLTPLNLLYIPLKGKNKIKPQSIILNKKVTNQKSAVDLGKEAWKRLISLMNYYQNPQHGYLSHALPSQNRYEGDYDHLARVLEWSNDFHKAGQS</sequence>
<dbReference type="SUPFAM" id="SSF52540">
    <property type="entry name" value="P-loop containing nucleoside triphosphate hydrolases"/>
    <property type="match status" value="1"/>
</dbReference>
<feature type="compositionally biased region" description="Low complexity" evidence="1">
    <location>
        <begin position="505"/>
        <end position="526"/>
    </location>
</feature>
<dbReference type="HOGENOM" id="CLU_012377_0_0_5"/>
<evidence type="ECO:0000259" key="2">
    <source>
        <dbReference type="Pfam" id="PF12705"/>
    </source>
</evidence>
<dbReference type="NCBIfam" id="TIGR02786">
    <property type="entry name" value="addB_alphas"/>
    <property type="match status" value="1"/>
</dbReference>
<feature type="region of interest" description="Disordered" evidence="1">
    <location>
        <begin position="505"/>
        <end position="527"/>
    </location>
</feature>
<organism evidence="3 4">
    <name type="scientific">Bartonella bacilliformis Ver097</name>
    <dbReference type="NCBI Taxonomy" id="1293911"/>
    <lineage>
        <taxon>Bacteria</taxon>
        <taxon>Pseudomonadati</taxon>
        <taxon>Pseudomonadota</taxon>
        <taxon>Alphaproteobacteria</taxon>
        <taxon>Hyphomicrobiales</taxon>
        <taxon>Bartonellaceae</taxon>
        <taxon>Bartonella</taxon>
    </lineage>
</organism>
<dbReference type="InterPro" id="IPR027417">
    <property type="entry name" value="P-loop_NTPase"/>
</dbReference>
<proteinExistence type="predicted"/>
<dbReference type="EMBL" id="ASIV01000001">
    <property type="protein sequence ID" value="KEG21247.1"/>
    <property type="molecule type" value="Genomic_DNA"/>
</dbReference>
<evidence type="ECO:0000256" key="1">
    <source>
        <dbReference type="SAM" id="MobiDB-lite"/>
    </source>
</evidence>
<dbReference type="STRING" id="1293911.H710_00195"/>
<name>A0A072R7S0_BARBA</name>
<dbReference type="InterPro" id="IPR038726">
    <property type="entry name" value="PDDEXK_AddAB-type"/>
</dbReference>
<dbReference type="Pfam" id="PF12705">
    <property type="entry name" value="PDDEXK_1"/>
    <property type="match status" value="1"/>
</dbReference>
<evidence type="ECO:0000313" key="3">
    <source>
        <dbReference type="EMBL" id="KEG21247.1"/>
    </source>
</evidence>
<dbReference type="RefSeq" id="WP_041848987.1">
    <property type="nucleotide sequence ID" value="NZ_KL503802.1"/>
</dbReference>
<reference evidence="3 4" key="1">
    <citation type="submission" date="2013-04" db="EMBL/GenBank/DDBJ databases">
        <title>The Genome Sequence of Bartonella bacilliformis Ver097.</title>
        <authorList>
            <consortium name="The Broad Institute Genomics Platform"/>
            <consortium name="The Broad Institute Genome Sequencing Center for Infectious Disease"/>
            <person name="Feldgarden M."/>
            <person name="Kirby J."/>
            <person name="Birtles R."/>
            <person name="Dasch G."/>
            <person name="Hendrix L."/>
            <person name="Koehler J."/>
            <person name="Walker B."/>
            <person name="Young S.K."/>
            <person name="Zeng Q."/>
            <person name="Gargeya S."/>
            <person name="Fitzgerald M."/>
            <person name="Haas B."/>
            <person name="Abouelleil A."/>
            <person name="Allen A.W."/>
            <person name="Alvarado L."/>
            <person name="Arachchi H.M."/>
            <person name="Berlin A.M."/>
            <person name="Chapman S.B."/>
            <person name="Gainer-Dewar J."/>
            <person name="Goldberg J."/>
            <person name="Griggs A."/>
            <person name="Gujja S."/>
            <person name="Hansen M."/>
            <person name="Howarth C."/>
            <person name="Imamovic A."/>
            <person name="Ireland A."/>
            <person name="Larimer J."/>
            <person name="McCowan C."/>
            <person name="Murphy C."/>
            <person name="Pearson M."/>
            <person name="Poon T.W."/>
            <person name="Priest M."/>
            <person name="Roberts A."/>
            <person name="Saif S."/>
            <person name="Shea T."/>
            <person name="Sisk P."/>
            <person name="Sykes S."/>
            <person name="Wortman J."/>
            <person name="Nusbaum C."/>
            <person name="Birren B."/>
        </authorList>
    </citation>
    <scope>NUCLEOTIDE SEQUENCE [LARGE SCALE GENOMIC DNA]</scope>
    <source>
        <strain evidence="3 4">Ver097</strain>
    </source>
</reference>
<gene>
    <name evidence="3" type="ORF">H710_00195</name>
</gene>